<feature type="compositionally biased region" description="Basic and acidic residues" evidence="4">
    <location>
        <begin position="16"/>
        <end position="26"/>
    </location>
</feature>
<comment type="subunit">
    <text evidence="2">Homotetramer.</text>
</comment>
<keyword evidence="1 2" id="KW-0238">DNA-binding</keyword>
<dbReference type="Pfam" id="PF00436">
    <property type="entry name" value="SSB"/>
    <property type="match status" value="1"/>
</dbReference>
<feature type="compositionally biased region" description="Polar residues" evidence="4">
    <location>
        <begin position="1"/>
        <end position="14"/>
    </location>
</feature>
<dbReference type="GO" id="GO:0003697">
    <property type="term" value="F:single-stranded DNA binding"/>
    <property type="evidence" value="ECO:0007669"/>
    <property type="project" value="UniProtKB-UniRule"/>
</dbReference>
<dbReference type="Gene3D" id="2.40.50.140">
    <property type="entry name" value="Nucleic acid-binding proteins"/>
    <property type="match status" value="1"/>
</dbReference>
<comment type="caution">
    <text evidence="5">The sequence shown here is derived from an EMBL/GenBank/DDBJ whole genome shotgun (WGS) entry which is preliminary data.</text>
</comment>
<dbReference type="SUPFAM" id="SSF50249">
    <property type="entry name" value="Nucleic acid-binding proteins"/>
    <property type="match status" value="1"/>
</dbReference>
<dbReference type="InterPro" id="IPR000424">
    <property type="entry name" value="Primosome_PriB/ssb"/>
</dbReference>
<gene>
    <name evidence="5" type="ORF">C8P64_2125</name>
</gene>
<dbReference type="GO" id="GO:0006260">
    <property type="term" value="P:DNA replication"/>
    <property type="evidence" value="ECO:0007669"/>
    <property type="project" value="InterPro"/>
</dbReference>
<name>A0A2T6AIG1_9FLAO</name>
<reference evidence="5 6" key="1">
    <citation type="submission" date="2018-04" db="EMBL/GenBank/DDBJ databases">
        <title>Genomic Encyclopedia of Archaeal and Bacterial Type Strains, Phase II (KMG-II): from individual species to whole genera.</title>
        <authorList>
            <person name="Goeker M."/>
        </authorList>
    </citation>
    <scope>NUCLEOTIDE SEQUENCE [LARGE SCALE GENOMIC DNA]</scope>
    <source>
        <strain evidence="5 6">DSM 23082</strain>
    </source>
</reference>
<dbReference type="NCBIfam" id="TIGR00621">
    <property type="entry name" value="ssb"/>
    <property type="match status" value="1"/>
</dbReference>
<evidence type="ECO:0000256" key="2">
    <source>
        <dbReference type="HAMAP-Rule" id="MF_00984"/>
    </source>
</evidence>
<accession>A0A2T6AIG1</accession>
<dbReference type="PANTHER" id="PTHR10302">
    <property type="entry name" value="SINGLE-STRANDED DNA-BINDING PROTEIN"/>
    <property type="match status" value="1"/>
</dbReference>
<dbReference type="InterPro" id="IPR011344">
    <property type="entry name" value="ssDNA-bd"/>
</dbReference>
<dbReference type="EMBL" id="QBKQ01000002">
    <property type="protein sequence ID" value="PTX43596.1"/>
    <property type="molecule type" value="Genomic_DNA"/>
</dbReference>
<keyword evidence="6" id="KW-1185">Reference proteome</keyword>
<dbReference type="PANTHER" id="PTHR10302:SF27">
    <property type="entry name" value="SINGLE-STRANDED DNA-BINDING PROTEIN"/>
    <property type="match status" value="1"/>
</dbReference>
<organism evidence="5 6">
    <name type="scientific">Christiangramia gaetbulicola</name>
    <dbReference type="NCBI Taxonomy" id="703340"/>
    <lineage>
        <taxon>Bacteria</taxon>
        <taxon>Pseudomonadati</taxon>
        <taxon>Bacteroidota</taxon>
        <taxon>Flavobacteriia</taxon>
        <taxon>Flavobacteriales</taxon>
        <taxon>Flavobacteriaceae</taxon>
        <taxon>Christiangramia</taxon>
    </lineage>
</organism>
<comment type="caution">
    <text evidence="2">Lacks conserved residue(s) required for the propagation of feature annotation.</text>
</comment>
<evidence type="ECO:0000256" key="4">
    <source>
        <dbReference type="SAM" id="MobiDB-lite"/>
    </source>
</evidence>
<dbReference type="Proteomes" id="UP000244174">
    <property type="component" value="Unassembled WGS sequence"/>
</dbReference>
<dbReference type="InterPro" id="IPR012340">
    <property type="entry name" value="NA-bd_OB-fold"/>
</dbReference>
<protein>
    <recommendedName>
        <fullName evidence="2 3">Single-stranded DNA-binding protein</fullName>
        <shortName evidence="2">SSB</shortName>
    </recommendedName>
</protein>
<proteinExistence type="inferred from homology"/>
<feature type="region of interest" description="Disordered" evidence="4">
    <location>
        <begin position="1"/>
        <end position="32"/>
    </location>
</feature>
<dbReference type="GO" id="GO:0009295">
    <property type="term" value="C:nucleoid"/>
    <property type="evidence" value="ECO:0007669"/>
    <property type="project" value="TreeGrafter"/>
</dbReference>
<dbReference type="PROSITE" id="PS50935">
    <property type="entry name" value="SSB"/>
    <property type="match status" value="1"/>
</dbReference>
<evidence type="ECO:0000313" key="5">
    <source>
        <dbReference type="EMBL" id="PTX43596.1"/>
    </source>
</evidence>
<evidence type="ECO:0000256" key="3">
    <source>
        <dbReference type="RuleBase" id="RU000524"/>
    </source>
</evidence>
<dbReference type="AlphaFoldDB" id="A0A2T6AIG1"/>
<dbReference type="CDD" id="cd04496">
    <property type="entry name" value="SSB_OBF"/>
    <property type="match status" value="1"/>
</dbReference>
<evidence type="ECO:0000313" key="6">
    <source>
        <dbReference type="Proteomes" id="UP000244174"/>
    </source>
</evidence>
<evidence type="ECO:0000256" key="1">
    <source>
        <dbReference type="ARBA" id="ARBA00023125"/>
    </source>
</evidence>
<sequence>MKSYDNISMEATSKTTKKENAPDTKSKSCKSKSLKGSGKLLILNIIIMSTLRNHVQLIGYVGQEPQITNLESGKKVARFSLATNEYYKNEQGEKVQNTEWHTIVAWGRTAEIIEKYAGKGKEIGVSGKLKSRSYEDNEGVKRYVTEVEANEILLLSARNDDSAR</sequence>
<dbReference type="HAMAP" id="MF_00984">
    <property type="entry name" value="SSB"/>
    <property type="match status" value="1"/>
</dbReference>